<protein>
    <submittedName>
        <fullName evidence="1">Uncharacterized protein</fullName>
    </submittedName>
</protein>
<keyword evidence="2" id="KW-1185">Reference proteome</keyword>
<name>A0ABN7QPD1_9BURK</name>
<organism evidence="1 2">
    <name type="scientific">Paraburkholderia gardini</name>
    <dbReference type="NCBI Taxonomy" id="2823469"/>
    <lineage>
        <taxon>Bacteria</taxon>
        <taxon>Pseudomonadati</taxon>
        <taxon>Pseudomonadota</taxon>
        <taxon>Betaproteobacteria</taxon>
        <taxon>Burkholderiales</taxon>
        <taxon>Burkholderiaceae</taxon>
        <taxon>Paraburkholderia</taxon>
    </lineage>
</organism>
<evidence type="ECO:0000313" key="2">
    <source>
        <dbReference type="Proteomes" id="UP000789752"/>
    </source>
</evidence>
<sequence length="170" mass="19456">MRKIGFHGGSSICELGPASDVVLFFDCLRTYAEQAYPEQDWGLLTDRLYRRYLRLDELEAASALMEQVRQLFAGLPVSAIDWDSSILGNVEKTWLDSNQPTLADVFGKYFVDFARCVESARLNYESFRTYPGYSYEPVRVVISDLPGFARDKNKPLAEYDALEGKPFWLQ</sequence>
<dbReference type="EMBL" id="CAJQYY010000017">
    <property type="protein sequence ID" value="CAG4904853.1"/>
    <property type="molecule type" value="Genomic_DNA"/>
</dbReference>
<evidence type="ECO:0000313" key="1">
    <source>
        <dbReference type="EMBL" id="CAG4904853.1"/>
    </source>
</evidence>
<comment type="caution">
    <text evidence="1">The sequence shown here is derived from an EMBL/GenBank/DDBJ whole genome shotgun (WGS) entry which is preliminary data.</text>
</comment>
<accession>A0ABN7QPD1</accession>
<gene>
    <name evidence="1" type="ORF">R54767_03130</name>
</gene>
<reference evidence="1 2" key="1">
    <citation type="submission" date="2021-04" db="EMBL/GenBank/DDBJ databases">
        <authorList>
            <person name="Vanwijnsberghe S."/>
        </authorList>
    </citation>
    <scope>NUCLEOTIDE SEQUENCE [LARGE SCALE GENOMIC DNA]</scope>
    <source>
        <strain evidence="1 2">LMG 32171</strain>
    </source>
</reference>
<proteinExistence type="predicted"/>
<dbReference type="Proteomes" id="UP000789752">
    <property type="component" value="Unassembled WGS sequence"/>
</dbReference>